<dbReference type="GO" id="GO:0005789">
    <property type="term" value="C:endoplasmic reticulum membrane"/>
    <property type="evidence" value="ECO:0007669"/>
    <property type="project" value="UniProtKB-SubCell"/>
</dbReference>
<dbReference type="Proteomes" id="UP000541444">
    <property type="component" value="Unassembled WGS sequence"/>
</dbReference>
<evidence type="ECO:0000256" key="1">
    <source>
        <dbReference type="ARBA" id="ARBA00004477"/>
    </source>
</evidence>
<accession>A0A7J7NYM6</accession>
<feature type="transmembrane region" description="Helical" evidence="12">
    <location>
        <begin position="353"/>
        <end position="370"/>
    </location>
</feature>
<dbReference type="GO" id="GO:0071586">
    <property type="term" value="P:CAAX-box protein processing"/>
    <property type="evidence" value="ECO:0007669"/>
    <property type="project" value="InterPro"/>
</dbReference>
<evidence type="ECO:0000256" key="9">
    <source>
        <dbReference type="ARBA" id="ARBA00047280"/>
    </source>
</evidence>
<evidence type="ECO:0000256" key="3">
    <source>
        <dbReference type="ARBA" id="ARBA00022670"/>
    </source>
</evidence>
<evidence type="ECO:0000256" key="7">
    <source>
        <dbReference type="ARBA" id="ARBA00022989"/>
    </source>
</evidence>
<dbReference type="Pfam" id="PF02517">
    <property type="entry name" value="Rce1-like"/>
    <property type="match status" value="1"/>
</dbReference>
<feature type="transmembrane region" description="Helical" evidence="12">
    <location>
        <begin position="61"/>
        <end position="80"/>
    </location>
</feature>
<keyword evidence="6" id="KW-0256">Endoplasmic reticulum</keyword>
<dbReference type="AlphaFoldDB" id="A0A7J7NYM6"/>
<evidence type="ECO:0000256" key="8">
    <source>
        <dbReference type="ARBA" id="ARBA00023136"/>
    </source>
</evidence>
<keyword evidence="8 12" id="KW-0472">Membrane</keyword>
<dbReference type="PANTHER" id="PTHR13046:SF0">
    <property type="entry name" value="CAAX PRENYL PROTEASE 2"/>
    <property type="match status" value="1"/>
</dbReference>
<protein>
    <recommendedName>
        <fullName evidence="10">intramembrane prenyl-peptidase Rce1</fullName>
        <ecNumber evidence="10">3.4.26.1</ecNumber>
    </recommendedName>
</protein>
<evidence type="ECO:0000256" key="4">
    <source>
        <dbReference type="ARBA" id="ARBA00022692"/>
    </source>
</evidence>
<reference evidence="14 15" key="1">
    <citation type="journal article" date="2020" name="IScience">
        <title>Genome Sequencing of the Endangered Kingdonia uniflora (Circaeasteraceae, Ranunculales) Reveals Potential Mechanisms of Evolutionary Specialization.</title>
        <authorList>
            <person name="Sun Y."/>
            <person name="Deng T."/>
            <person name="Zhang A."/>
            <person name="Moore M.J."/>
            <person name="Landis J.B."/>
            <person name="Lin N."/>
            <person name="Zhang H."/>
            <person name="Zhang X."/>
            <person name="Huang J."/>
            <person name="Zhang X."/>
            <person name="Sun H."/>
            <person name="Wang H."/>
        </authorList>
    </citation>
    <scope>NUCLEOTIDE SEQUENCE [LARGE SCALE GENOMIC DNA]</scope>
    <source>
        <strain evidence="14">TB1705</strain>
        <tissue evidence="14">Leaf</tissue>
    </source>
</reference>
<evidence type="ECO:0000313" key="14">
    <source>
        <dbReference type="EMBL" id="KAF6172092.1"/>
    </source>
</evidence>
<dbReference type="InterPro" id="IPR003675">
    <property type="entry name" value="Rce1/LyrA-like_dom"/>
</dbReference>
<evidence type="ECO:0000256" key="6">
    <source>
        <dbReference type="ARBA" id="ARBA00022824"/>
    </source>
</evidence>
<keyword evidence="3" id="KW-0645">Protease</keyword>
<dbReference type="EMBL" id="JACGCM010000445">
    <property type="protein sequence ID" value="KAF6172092.1"/>
    <property type="molecule type" value="Genomic_DNA"/>
</dbReference>
<dbReference type="GO" id="GO:0004222">
    <property type="term" value="F:metalloendopeptidase activity"/>
    <property type="evidence" value="ECO:0007669"/>
    <property type="project" value="InterPro"/>
</dbReference>
<keyword evidence="5" id="KW-0378">Hydrolase</keyword>
<evidence type="ECO:0000256" key="2">
    <source>
        <dbReference type="ARBA" id="ARBA00006897"/>
    </source>
</evidence>
<comment type="subcellular location">
    <subcellularLocation>
        <location evidence="1">Endoplasmic reticulum membrane</location>
        <topology evidence="1">Multi-pass membrane protein</topology>
    </subcellularLocation>
</comment>
<feature type="compositionally biased region" description="Basic and acidic residues" evidence="11">
    <location>
        <begin position="1"/>
        <end position="23"/>
    </location>
</feature>
<sequence length="395" mass="45234">MLLKEETRRLHSPDLKTRKRDDSIPQFPPFSSSHQKFQFQLFPSLDMEMEMEMDSRSVSRSVAVIACASMAFLYVAILYAPTLIFRLPQPKSINSFMIQRFISAFFASFLSIFLCATLLLPIKSWEASSLLNMYGFRADHLVQNFFPCKWQAVVYPLLLTSLLYIGDFISKSLYLMSLWEEDTAITSRRFSHSIVSVALNVLAWRNYVVVSIHSYDPSTFNRRIGIQSVHDTIASLWGLQILQHYIVEPDFLQLSTFKPFFGALLSAEVQFSKSFPDCSLAMTQTLQLNYMRYYMVSNIAYNIAGPQLCYTVIFGSYASFLYIRTGHLVAPVVAHIFCNVMGLPVISSRRKGLTAIAFVAGLVGFLWFLFPATSPHMYNERTDECLCWHGYCSWN</sequence>
<dbReference type="PANTHER" id="PTHR13046">
    <property type="entry name" value="PROTEASE U48 CAAX PRENYL PROTEASE RCE1"/>
    <property type="match status" value="1"/>
</dbReference>
<proteinExistence type="inferred from homology"/>
<feature type="domain" description="CAAX prenyl protease 2/Lysostaphin resistance protein A-like" evidence="13">
    <location>
        <begin position="302"/>
        <end position="341"/>
    </location>
</feature>
<feature type="transmembrane region" description="Helical" evidence="12">
    <location>
        <begin position="101"/>
        <end position="122"/>
    </location>
</feature>
<feature type="transmembrane region" description="Helical" evidence="12">
    <location>
        <begin position="328"/>
        <end position="346"/>
    </location>
</feature>
<evidence type="ECO:0000256" key="11">
    <source>
        <dbReference type="SAM" id="MobiDB-lite"/>
    </source>
</evidence>
<comment type="catalytic activity">
    <reaction evidence="9">
        <text>Hydrolyzes the peptide bond -P2-(S-farnesyl or geranylgeranyl)C-P1'-P2'-P3'-COOH where P1' and P2' are amino acids with aliphatic sidechains and P3' is any C-terminal residue.</text>
        <dbReference type="EC" id="3.4.26.1"/>
    </reaction>
</comment>
<evidence type="ECO:0000256" key="12">
    <source>
        <dbReference type="SAM" id="Phobius"/>
    </source>
</evidence>
<keyword evidence="4 12" id="KW-0812">Transmembrane</keyword>
<keyword evidence="7 12" id="KW-1133">Transmembrane helix</keyword>
<comment type="caution">
    <text evidence="14">The sequence shown here is derived from an EMBL/GenBank/DDBJ whole genome shotgun (WGS) entry which is preliminary data.</text>
</comment>
<feature type="region of interest" description="Disordered" evidence="11">
    <location>
        <begin position="1"/>
        <end position="31"/>
    </location>
</feature>
<dbReference type="OrthoDB" id="271604at2759"/>
<gene>
    <name evidence="14" type="ORF">GIB67_029510</name>
</gene>
<name>A0A7J7NYM6_9MAGN</name>
<feature type="transmembrane region" description="Helical" evidence="12">
    <location>
        <begin position="299"/>
        <end position="322"/>
    </location>
</feature>
<dbReference type="EC" id="3.4.26.1" evidence="10"/>
<evidence type="ECO:0000256" key="10">
    <source>
        <dbReference type="ARBA" id="ARBA00049729"/>
    </source>
</evidence>
<organism evidence="14 15">
    <name type="scientific">Kingdonia uniflora</name>
    <dbReference type="NCBI Taxonomy" id="39325"/>
    <lineage>
        <taxon>Eukaryota</taxon>
        <taxon>Viridiplantae</taxon>
        <taxon>Streptophyta</taxon>
        <taxon>Embryophyta</taxon>
        <taxon>Tracheophyta</taxon>
        <taxon>Spermatophyta</taxon>
        <taxon>Magnoliopsida</taxon>
        <taxon>Ranunculales</taxon>
        <taxon>Circaeasteraceae</taxon>
        <taxon>Kingdonia</taxon>
    </lineage>
</organism>
<evidence type="ECO:0000256" key="5">
    <source>
        <dbReference type="ARBA" id="ARBA00022801"/>
    </source>
</evidence>
<evidence type="ECO:0000259" key="13">
    <source>
        <dbReference type="Pfam" id="PF02517"/>
    </source>
</evidence>
<keyword evidence="15" id="KW-1185">Reference proteome</keyword>
<evidence type="ECO:0000313" key="15">
    <source>
        <dbReference type="Proteomes" id="UP000541444"/>
    </source>
</evidence>
<comment type="similarity">
    <text evidence="2">Belongs to the peptidase U48 family.</text>
</comment>
<dbReference type="InterPro" id="IPR039731">
    <property type="entry name" value="Rce1"/>
</dbReference>